<dbReference type="EMBL" id="JARKIF010000029">
    <property type="protein sequence ID" value="KAJ7612996.1"/>
    <property type="molecule type" value="Genomic_DNA"/>
</dbReference>
<evidence type="ECO:0000313" key="7">
    <source>
        <dbReference type="EMBL" id="KAJ7612996.1"/>
    </source>
</evidence>
<sequence>MKLATPEQITGHSNATRRGALEGTVVAGSVATLGSMWASRRYTYFRQLPPSLKLLGILLVTAPGLTIQAERRGLEYDKSQWEGDGMQIIQAQEAQETTEWESMSTGDKIGAWASRHEYSIIIAGWALSLAAAGGIISRNPYQSTSQKIVQARMWAQGLSVGMIIAAAAFKTNRNLGETASRPVADHSWMDIVAQQQQQQQPESRLALEALEAHRTKARALH</sequence>
<evidence type="ECO:0000256" key="2">
    <source>
        <dbReference type="ARBA" id="ARBA00022692"/>
    </source>
</evidence>
<gene>
    <name evidence="7" type="ORF">FB45DRAFT_842935</name>
</gene>
<keyword evidence="8" id="KW-1185">Reference proteome</keyword>
<dbReference type="PANTHER" id="PTHR28018">
    <property type="entry name" value="RESPIRATORY SUPERCOMPLEX FACTOR 2, MITOCHONDRIAL"/>
    <property type="match status" value="1"/>
</dbReference>
<dbReference type="PANTHER" id="PTHR28018:SF3">
    <property type="entry name" value="RESPIRATORY SUPERCOMPLEX FACTOR 2, MITOCHONDRIAL"/>
    <property type="match status" value="1"/>
</dbReference>
<comment type="subcellular location">
    <subcellularLocation>
        <location evidence="1">Mitochondrion</location>
    </subcellularLocation>
</comment>
<name>A0AAD7FAV5_9AGAR</name>
<reference evidence="7" key="1">
    <citation type="submission" date="2023-03" db="EMBL/GenBank/DDBJ databases">
        <title>Massive genome expansion in bonnet fungi (Mycena s.s.) driven by repeated elements and novel gene families across ecological guilds.</title>
        <authorList>
            <consortium name="Lawrence Berkeley National Laboratory"/>
            <person name="Harder C.B."/>
            <person name="Miyauchi S."/>
            <person name="Viragh M."/>
            <person name="Kuo A."/>
            <person name="Thoen E."/>
            <person name="Andreopoulos B."/>
            <person name="Lu D."/>
            <person name="Skrede I."/>
            <person name="Drula E."/>
            <person name="Henrissat B."/>
            <person name="Morin E."/>
            <person name="Kohler A."/>
            <person name="Barry K."/>
            <person name="LaButti K."/>
            <person name="Morin E."/>
            <person name="Salamov A."/>
            <person name="Lipzen A."/>
            <person name="Mereny Z."/>
            <person name="Hegedus B."/>
            <person name="Baldrian P."/>
            <person name="Stursova M."/>
            <person name="Weitz H."/>
            <person name="Taylor A."/>
            <person name="Grigoriev I.V."/>
            <person name="Nagy L.G."/>
            <person name="Martin F."/>
            <person name="Kauserud H."/>
        </authorList>
    </citation>
    <scope>NUCLEOTIDE SEQUENCE</scope>
    <source>
        <strain evidence="7">9284</strain>
    </source>
</reference>
<dbReference type="GO" id="GO:0005739">
    <property type="term" value="C:mitochondrion"/>
    <property type="evidence" value="ECO:0007669"/>
    <property type="project" value="UniProtKB-SubCell"/>
</dbReference>
<organism evidence="7 8">
    <name type="scientific">Roridomyces roridus</name>
    <dbReference type="NCBI Taxonomy" id="1738132"/>
    <lineage>
        <taxon>Eukaryota</taxon>
        <taxon>Fungi</taxon>
        <taxon>Dikarya</taxon>
        <taxon>Basidiomycota</taxon>
        <taxon>Agaricomycotina</taxon>
        <taxon>Agaricomycetes</taxon>
        <taxon>Agaricomycetidae</taxon>
        <taxon>Agaricales</taxon>
        <taxon>Marasmiineae</taxon>
        <taxon>Mycenaceae</taxon>
        <taxon>Roridomyces</taxon>
    </lineage>
</organism>
<dbReference type="PROSITE" id="PS51503">
    <property type="entry name" value="HIG1"/>
    <property type="match status" value="1"/>
</dbReference>
<comment type="caution">
    <text evidence="7">The sequence shown here is derived from an EMBL/GenBank/DDBJ whole genome shotgun (WGS) entry which is preliminary data.</text>
</comment>
<evidence type="ECO:0000313" key="8">
    <source>
        <dbReference type="Proteomes" id="UP001221142"/>
    </source>
</evidence>
<keyword evidence="4 5" id="KW-0472">Membrane</keyword>
<feature type="domain" description="HIG1" evidence="6">
    <location>
        <begin position="90"/>
        <end position="181"/>
    </location>
</feature>
<accession>A0AAD7FAV5</accession>
<evidence type="ECO:0000256" key="1">
    <source>
        <dbReference type="ARBA" id="ARBA00004173"/>
    </source>
</evidence>
<keyword evidence="2 5" id="KW-0812">Transmembrane</keyword>
<evidence type="ECO:0000256" key="5">
    <source>
        <dbReference type="SAM" id="Phobius"/>
    </source>
</evidence>
<evidence type="ECO:0000256" key="4">
    <source>
        <dbReference type="ARBA" id="ARBA00023136"/>
    </source>
</evidence>
<dbReference type="GO" id="GO:0033617">
    <property type="term" value="P:mitochondrial respiratory chain complex IV assembly"/>
    <property type="evidence" value="ECO:0007669"/>
    <property type="project" value="TreeGrafter"/>
</dbReference>
<dbReference type="Proteomes" id="UP001221142">
    <property type="component" value="Unassembled WGS sequence"/>
</dbReference>
<dbReference type="InterPro" id="IPR040153">
    <property type="entry name" value="Rcf2"/>
</dbReference>
<feature type="transmembrane region" description="Helical" evidence="5">
    <location>
        <begin position="149"/>
        <end position="169"/>
    </location>
</feature>
<evidence type="ECO:0000256" key="3">
    <source>
        <dbReference type="ARBA" id="ARBA00022989"/>
    </source>
</evidence>
<dbReference type="AlphaFoldDB" id="A0AAD7FAV5"/>
<keyword evidence="3 5" id="KW-1133">Transmembrane helix</keyword>
<protein>
    <recommendedName>
        <fullName evidence="6">HIG1 domain-containing protein</fullName>
    </recommendedName>
</protein>
<evidence type="ECO:0000259" key="6">
    <source>
        <dbReference type="PROSITE" id="PS51503"/>
    </source>
</evidence>
<dbReference type="InterPro" id="IPR007667">
    <property type="entry name" value="Hypoxia_induced_domain"/>
</dbReference>
<dbReference type="Pfam" id="PF04588">
    <property type="entry name" value="HIG_1_N"/>
    <property type="match status" value="1"/>
</dbReference>
<feature type="transmembrane region" description="Helical" evidence="5">
    <location>
        <begin position="118"/>
        <end position="137"/>
    </location>
</feature>
<proteinExistence type="predicted"/>